<comment type="similarity">
    <text evidence="1 7">Belongs to the AP endonuclease 2 family.</text>
</comment>
<dbReference type="PROSITE" id="PS00730">
    <property type="entry name" value="AP_NUCLEASE_F2_2"/>
    <property type="match status" value="1"/>
</dbReference>
<keyword evidence="10" id="KW-1185">Reference proteome</keyword>
<dbReference type="PANTHER" id="PTHR21445:SF0">
    <property type="entry name" value="APURINIC-APYRIMIDINIC ENDONUCLEASE"/>
    <property type="match status" value="1"/>
</dbReference>
<dbReference type="Gene3D" id="3.20.20.150">
    <property type="entry name" value="Divalent-metal-dependent TIM barrel enzymes"/>
    <property type="match status" value="1"/>
</dbReference>
<evidence type="ECO:0000256" key="3">
    <source>
        <dbReference type="ARBA" id="ARBA00022763"/>
    </source>
</evidence>
<dbReference type="PROSITE" id="PS51432">
    <property type="entry name" value="AP_NUCLEASE_F2_4"/>
    <property type="match status" value="1"/>
</dbReference>
<keyword evidence="7" id="KW-0255">Endonuclease</keyword>
<dbReference type="GO" id="GO:0008833">
    <property type="term" value="F:deoxyribonuclease IV (phage-T4-induced) activity"/>
    <property type="evidence" value="ECO:0007669"/>
    <property type="project" value="UniProtKB-UniRule"/>
</dbReference>
<gene>
    <name evidence="7" type="primary">nfo</name>
    <name evidence="9" type="ORF">HLV38_05960</name>
</gene>
<dbReference type="CDD" id="cd00019">
    <property type="entry name" value="AP2Ec"/>
    <property type="match status" value="1"/>
</dbReference>
<feature type="binding site" evidence="7">
    <location>
        <position position="256"/>
    </location>
    <ligand>
        <name>Zn(2+)</name>
        <dbReference type="ChEBI" id="CHEBI:29105"/>
        <label>2</label>
    </ligand>
</feature>
<feature type="binding site" evidence="7">
    <location>
        <position position="224"/>
    </location>
    <ligand>
        <name>Zn(2+)</name>
        <dbReference type="ChEBI" id="CHEBI:29105"/>
        <label>3</label>
    </ligand>
</feature>
<dbReference type="Pfam" id="PF01261">
    <property type="entry name" value="AP_endonuc_2"/>
    <property type="match status" value="1"/>
</dbReference>
<dbReference type="PANTHER" id="PTHR21445">
    <property type="entry name" value="ENDONUCLEASE IV ENDODEOXYRIBONUCLEASE IV"/>
    <property type="match status" value="1"/>
</dbReference>
<dbReference type="HAMAP" id="MF_00152">
    <property type="entry name" value="Nfo"/>
    <property type="match status" value="1"/>
</dbReference>
<dbReference type="GO" id="GO:0003677">
    <property type="term" value="F:DNA binding"/>
    <property type="evidence" value="ECO:0007669"/>
    <property type="project" value="InterPro"/>
</dbReference>
<protein>
    <recommendedName>
        <fullName evidence="7">Probable endonuclease 4</fullName>
        <ecNumber evidence="7">3.1.21.2</ecNumber>
    </recommendedName>
    <alternativeName>
        <fullName evidence="7">Endodeoxyribonuclease IV</fullName>
    </alternativeName>
    <alternativeName>
        <fullName evidence="7">Endonuclease IV</fullName>
    </alternativeName>
</protein>
<comment type="catalytic activity">
    <reaction evidence="7">
        <text>Endonucleolytic cleavage to 5'-phosphooligonucleotide end-products.</text>
        <dbReference type="EC" id="3.1.21.2"/>
    </reaction>
</comment>
<feature type="binding site" evidence="7">
    <location>
        <position position="176"/>
    </location>
    <ligand>
        <name>Zn(2+)</name>
        <dbReference type="ChEBI" id="CHEBI:29105"/>
        <label>2</label>
    </ligand>
</feature>
<keyword evidence="6 7" id="KW-0234">DNA repair</keyword>
<evidence type="ECO:0000256" key="1">
    <source>
        <dbReference type="ARBA" id="ARBA00005340"/>
    </source>
</evidence>
<feature type="domain" description="Xylose isomerase-like TIM barrel" evidence="8">
    <location>
        <begin position="19"/>
        <end position="274"/>
    </location>
</feature>
<dbReference type="PROSITE" id="PS00731">
    <property type="entry name" value="AP_NUCLEASE_F2_3"/>
    <property type="match status" value="1"/>
</dbReference>
<dbReference type="EC" id="3.1.21.2" evidence="7"/>
<feature type="binding site" evidence="7">
    <location>
        <position position="67"/>
    </location>
    <ligand>
        <name>Zn(2+)</name>
        <dbReference type="ChEBI" id="CHEBI:29105"/>
        <label>1</label>
    </ligand>
</feature>
<keyword evidence="5 7" id="KW-0862">Zinc</keyword>
<keyword evidence="4 7" id="KW-0378">Hydrolase</keyword>
<proteinExistence type="inferred from homology"/>
<reference evidence="10" key="1">
    <citation type="submission" date="2020-05" db="EMBL/GenBank/DDBJ databases">
        <title>Novel species in genus Nocardioides.</title>
        <authorList>
            <person name="Zhang G."/>
        </authorList>
    </citation>
    <scope>NUCLEOTIDE SEQUENCE [LARGE SCALE GENOMIC DNA]</scope>
    <source>
        <strain evidence="10">zg-1050</strain>
    </source>
</reference>
<dbReference type="EMBL" id="CP053716">
    <property type="protein sequence ID" value="QKF08050.1"/>
    <property type="molecule type" value="Genomic_DNA"/>
</dbReference>
<keyword evidence="7" id="KW-0540">Nuclease</keyword>
<evidence type="ECO:0000256" key="5">
    <source>
        <dbReference type="ARBA" id="ARBA00022833"/>
    </source>
</evidence>
<dbReference type="SUPFAM" id="SSF51658">
    <property type="entry name" value="Xylose isomerase-like"/>
    <property type="match status" value="1"/>
</dbReference>
<dbReference type="InterPro" id="IPR001719">
    <property type="entry name" value="AP_endonuc_2"/>
</dbReference>
<dbReference type="AlphaFoldDB" id="A0A6M8J2A6"/>
<evidence type="ECO:0000313" key="9">
    <source>
        <dbReference type="EMBL" id="QKF08050.1"/>
    </source>
</evidence>
<feature type="binding site" evidence="7">
    <location>
        <position position="142"/>
    </location>
    <ligand>
        <name>Zn(2+)</name>
        <dbReference type="ChEBI" id="CHEBI:29105"/>
        <label>1</label>
    </ligand>
</feature>
<evidence type="ECO:0000256" key="4">
    <source>
        <dbReference type="ARBA" id="ARBA00022801"/>
    </source>
</evidence>
<dbReference type="InterPro" id="IPR036237">
    <property type="entry name" value="Xyl_isomerase-like_sf"/>
</dbReference>
<dbReference type="InterPro" id="IPR013022">
    <property type="entry name" value="Xyl_isomerase-like_TIM-brl"/>
</dbReference>
<evidence type="ECO:0000256" key="6">
    <source>
        <dbReference type="ARBA" id="ARBA00023204"/>
    </source>
</evidence>
<comment type="function">
    <text evidence="7">Endonuclease IV plays a role in DNA repair. It cleaves phosphodiester bonds at apurinic or apyrimidinic (AP) sites, generating a 3'-hydroxyl group and a 5'-terminal sugar phosphate.</text>
</comment>
<dbReference type="Proteomes" id="UP000503297">
    <property type="component" value="Chromosome"/>
</dbReference>
<dbReference type="KEGG" id="bwa:HLV38_05960"/>
<evidence type="ECO:0000256" key="2">
    <source>
        <dbReference type="ARBA" id="ARBA00022723"/>
    </source>
</evidence>
<evidence type="ECO:0000259" key="8">
    <source>
        <dbReference type="Pfam" id="PF01261"/>
    </source>
</evidence>
<dbReference type="FunFam" id="3.20.20.150:FF:000001">
    <property type="entry name" value="Probable endonuclease 4"/>
    <property type="match status" value="1"/>
</dbReference>
<feature type="binding site" evidence="7">
    <location>
        <position position="226"/>
    </location>
    <ligand>
        <name>Zn(2+)</name>
        <dbReference type="ChEBI" id="CHEBI:29105"/>
        <label>3</label>
    </ligand>
</feature>
<sequence length="279" mass="30678">MLTLGCHLSIAKGFAAAARDARRIDANTFQFFTRNPRGGRARELDPRDLQRFRQECAGGGIERMLAHAPYTLNPASSNPDTRAFARQTLGADLARMEEFPHQLYNMHPGAHTGQGVECGVQLIAEALNEVMRPEHTTTVLLETMAGKGSEVGGRFEELAAIIDRVDLGDRMGVCLDTCHVWDAGYDVANHLDAVLEEFDRTVGLGRLRALHLNDSQNPCGAHKDRHARLGEGHIGFDAFAAIVNHPALRDLPMYLETPQDSLDGYATEIARLREVATRA</sequence>
<keyword evidence="2 7" id="KW-0479">Metal-binding</keyword>
<dbReference type="RefSeq" id="WP_173165617.1">
    <property type="nucleotide sequence ID" value="NZ_CP053716.1"/>
</dbReference>
<dbReference type="GO" id="GO:0006284">
    <property type="term" value="P:base-excision repair"/>
    <property type="evidence" value="ECO:0007669"/>
    <property type="project" value="TreeGrafter"/>
</dbReference>
<feature type="binding site" evidence="7">
    <location>
        <position position="107"/>
    </location>
    <ligand>
        <name>Zn(2+)</name>
        <dbReference type="ChEBI" id="CHEBI:29105"/>
        <label>1</label>
    </ligand>
</feature>
<feature type="binding site" evidence="7">
    <location>
        <position position="211"/>
    </location>
    <ligand>
        <name>Zn(2+)</name>
        <dbReference type="ChEBI" id="CHEBI:29105"/>
        <label>2</label>
    </ligand>
</feature>
<dbReference type="InterPro" id="IPR018246">
    <property type="entry name" value="AP_endonuc_F2_Zn_BS"/>
</dbReference>
<feature type="binding site" evidence="7">
    <location>
        <position position="142"/>
    </location>
    <ligand>
        <name>Zn(2+)</name>
        <dbReference type="ChEBI" id="CHEBI:29105"/>
        <label>2</label>
    </ligand>
</feature>
<dbReference type="SMART" id="SM00518">
    <property type="entry name" value="AP2Ec"/>
    <property type="match status" value="1"/>
</dbReference>
<feature type="binding site" evidence="7">
    <location>
        <position position="179"/>
    </location>
    <ligand>
        <name>Zn(2+)</name>
        <dbReference type="ChEBI" id="CHEBI:29105"/>
        <label>3</label>
    </ligand>
</feature>
<dbReference type="GO" id="GO:0008270">
    <property type="term" value="F:zinc ion binding"/>
    <property type="evidence" value="ECO:0007669"/>
    <property type="project" value="UniProtKB-UniRule"/>
</dbReference>
<accession>A0A6M8J2A6</accession>
<evidence type="ECO:0000313" key="10">
    <source>
        <dbReference type="Proteomes" id="UP000503297"/>
    </source>
</evidence>
<comment type="cofactor">
    <cofactor evidence="7">
        <name>Zn(2+)</name>
        <dbReference type="ChEBI" id="CHEBI:29105"/>
    </cofactor>
    <text evidence="7">Binds 3 Zn(2+) ions.</text>
</comment>
<dbReference type="NCBIfam" id="TIGR00587">
    <property type="entry name" value="nfo"/>
    <property type="match status" value="1"/>
</dbReference>
<organism evidence="9 10">
    <name type="scientific">Berryella wangjianweii</name>
    <dbReference type="NCBI Taxonomy" id="2734634"/>
    <lineage>
        <taxon>Bacteria</taxon>
        <taxon>Bacillati</taxon>
        <taxon>Actinomycetota</taxon>
        <taxon>Coriobacteriia</taxon>
        <taxon>Eggerthellales</taxon>
        <taxon>Eggerthellaceae</taxon>
        <taxon>Berryella</taxon>
    </lineage>
</organism>
<name>A0A6M8J2A6_9ACTN</name>
<keyword evidence="3 7" id="KW-0227">DNA damage</keyword>
<dbReference type="GO" id="GO:0003906">
    <property type="term" value="F:DNA-(apurinic or apyrimidinic site) endonuclease activity"/>
    <property type="evidence" value="ECO:0007669"/>
    <property type="project" value="TreeGrafter"/>
</dbReference>
<evidence type="ECO:0000256" key="7">
    <source>
        <dbReference type="HAMAP-Rule" id="MF_00152"/>
    </source>
</evidence>
<dbReference type="GO" id="GO:0008081">
    <property type="term" value="F:phosphoric diester hydrolase activity"/>
    <property type="evidence" value="ECO:0007669"/>
    <property type="project" value="TreeGrafter"/>
</dbReference>